<keyword evidence="2" id="KW-1185">Reference proteome</keyword>
<evidence type="ECO:0000313" key="2">
    <source>
        <dbReference type="Proteomes" id="UP000296049"/>
    </source>
</evidence>
<dbReference type="EMBL" id="KB742833">
    <property type="protein sequence ID" value="EOB03767.1"/>
    <property type="molecule type" value="Genomic_DNA"/>
</dbReference>
<organism evidence="1 2">
    <name type="scientific">Anas platyrhynchos</name>
    <name type="common">Mallard</name>
    <name type="synonym">Anas boschas</name>
    <dbReference type="NCBI Taxonomy" id="8839"/>
    <lineage>
        <taxon>Eukaryota</taxon>
        <taxon>Metazoa</taxon>
        <taxon>Chordata</taxon>
        <taxon>Craniata</taxon>
        <taxon>Vertebrata</taxon>
        <taxon>Euteleostomi</taxon>
        <taxon>Archelosauria</taxon>
        <taxon>Archosauria</taxon>
        <taxon>Dinosauria</taxon>
        <taxon>Saurischia</taxon>
        <taxon>Theropoda</taxon>
        <taxon>Coelurosauria</taxon>
        <taxon>Aves</taxon>
        <taxon>Neognathae</taxon>
        <taxon>Galloanserae</taxon>
        <taxon>Anseriformes</taxon>
        <taxon>Anatidae</taxon>
        <taxon>Anatinae</taxon>
        <taxon>Anas</taxon>
    </lineage>
</organism>
<gene>
    <name evidence="1" type="ORF">Anapl_00072</name>
</gene>
<proteinExistence type="predicted"/>
<name>R0K2C9_ANAPL</name>
<evidence type="ECO:0000313" key="1">
    <source>
        <dbReference type="EMBL" id="EOB03767.1"/>
    </source>
</evidence>
<sequence length="504" mass="54537">MACPRAPRLQLLLPAREYITAFTSRITLETAEQLYVVSRGDLAVVQGLKKGIALLQSALDPLSVGHNPRVVASWRGLAHPALWAWRSLRTTERREPAAAAAGKLMARQPQLHRAEIHPCLHCLRSSWGYNPCSLCARGTALLRAAGTAVASLQRFGISLAERRSDGRVAGRCHHAKRNGGAGMTETVHVNKPVSAEAFDIAVALDNPDTEVARKMSLLALLMRKLPPCTYRNASCKHTLCKHECPHWAGLPAEAIELVNKLSNREDSCSDHGLPEGSSSIGLQQQLHTQGYSVETCLVLSVLRDLGAKGWRSLADQLLEVIEVNNSVAILQCSRFCFSKYHFHHRVSKHARNWLKAQSSAVILLKYILGANNSAVARAAAVVVQRKHVGNGTWALGLLFSCWAWSVAAGGDVLLQEGPGAVTRSEDRACTAGSCSEKKLLDFCNCFGSSSVVCAELRTDGGCDQLLGQRVLLEIAPPCLLEGKVAARVEVSSSPGYFAVVELDL</sequence>
<dbReference type="Proteomes" id="UP000296049">
    <property type="component" value="Unassembled WGS sequence"/>
</dbReference>
<accession>R0K2C9</accession>
<reference evidence="2" key="1">
    <citation type="journal article" date="2013" name="Nat. Genet.">
        <title>The duck genome and transcriptome provide insight into an avian influenza virus reservoir species.</title>
        <authorList>
            <person name="Huang Y."/>
            <person name="Li Y."/>
            <person name="Burt D.W."/>
            <person name="Chen H."/>
            <person name="Zhang Y."/>
            <person name="Qian W."/>
            <person name="Kim H."/>
            <person name="Gan S."/>
            <person name="Zhao Y."/>
            <person name="Li J."/>
            <person name="Yi K."/>
            <person name="Feng H."/>
            <person name="Zhu P."/>
            <person name="Li B."/>
            <person name="Liu Q."/>
            <person name="Fairley S."/>
            <person name="Magor K.E."/>
            <person name="Du Z."/>
            <person name="Hu X."/>
            <person name="Goodman L."/>
            <person name="Tafer H."/>
            <person name="Vignal A."/>
            <person name="Lee T."/>
            <person name="Kim K.W."/>
            <person name="Sheng Z."/>
            <person name="An Y."/>
            <person name="Searle S."/>
            <person name="Herrero J."/>
            <person name="Groenen M.A."/>
            <person name="Crooijmans R.P."/>
            <person name="Faraut T."/>
            <person name="Cai Q."/>
            <person name="Webster R.G."/>
            <person name="Aldridge J.R."/>
            <person name="Warren W.C."/>
            <person name="Bartschat S."/>
            <person name="Kehr S."/>
            <person name="Marz M."/>
            <person name="Stadler P.F."/>
            <person name="Smith J."/>
            <person name="Kraus R.H."/>
            <person name="Zhao Y."/>
            <person name="Ren L."/>
            <person name="Fei J."/>
            <person name="Morisson M."/>
            <person name="Kaiser P."/>
            <person name="Griffin D.K."/>
            <person name="Rao M."/>
            <person name="Pitel F."/>
            <person name="Wang J."/>
            <person name="Li N."/>
        </authorList>
    </citation>
    <scope>NUCLEOTIDE SEQUENCE [LARGE SCALE GENOMIC DNA]</scope>
</reference>
<protein>
    <submittedName>
        <fullName evidence="1">Uncharacterized protein</fullName>
    </submittedName>
</protein>
<dbReference type="AlphaFoldDB" id="R0K2C9"/>